<dbReference type="InterPro" id="IPR018078">
    <property type="entry name" value="DNA-binding_RecF_CS"/>
</dbReference>
<dbReference type="Pfam" id="PF02463">
    <property type="entry name" value="SMC_N"/>
    <property type="match status" value="1"/>
</dbReference>
<dbReference type="PROSITE" id="PS00618">
    <property type="entry name" value="RECF_2"/>
    <property type="match status" value="1"/>
</dbReference>
<comment type="caution">
    <text evidence="12">The sequence shown here is derived from an EMBL/GenBank/DDBJ whole genome shotgun (WGS) entry which is preliminary data.</text>
</comment>
<dbReference type="PANTHER" id="PTHR32182">
    <property type="entry name" value="DNA REPLICATION AND REPAIR PROTEIN RECF"/>
    <property type="match status" value="1"/>
</dbReference>
<keyword evidence="8 9" id="KW-0238">DNA-binding</keyword>
<keyword evidence="13" id="KW-1185">Reference proteome</keyword>
<keyword evidence="9 10" id="KW-0742">SOS response</keyword>
<dbReference type="InterPro" id="IPR003395">
    <property type="entry name" value="RecF/RecN/SMC_N"/>
</dbReference>
<evidence type="ECO:0000256" key="4">
    <source>
        <dbReference type="ARBA" id="ARBA00022490"/>
    </source>
</evidence>
<evidence type="ECO:0000313" key="12">
    <source>
        <dbReference type="EMBL" id="PQJ09168.1"/>
    </source>
</evidence>
<keyword evidence="9 10" id="KW-0234">DNA repair</keyword>
<evidence type="ECO:0000256" key="5">
    <source>
        <dbReference type="ARBA" id="ARBA00022705"/>
    </source>
</evidence>
<protein>
    <recommendedName>
        <fullName evidence="3 9">DNA replication and repair protein RecF</fullName>
    </recommendedName>
</protein>
<comment type="function">
    <text evidence="9 10">The RecF protein is involved in DNA metabolism; it is required for DNA replication and normal SOS inducibility. RecF binds preferentially to single-stranded, linear DNA. It also seems to bind ATP.</text>
</comment>
<evidence type="ECO:0000256" key="10">
    <source>
        <dbReference type="RuleBase" id="RU000578"/>
    </source>
</evidence>
<comment type="subcellular location">
    <subcellularLocation>
        <location evidence="1 9 10">Cytoplasm</location>
    </subcellularLocation>
</comment>
<evidence type="ECO:0000313" key="13">
    <source>
        <dbReference type="Proteomes" id="UP000239872"/>
    </source>
</evidence>
<feature type="domain" description="RecF/RecN/SMC N-terminal" evidence="11">
    <location>
        <begin position="32"/>
        <end position="372"/>
    </location>
</feature>
<dbReference type="RefSeq" id="WP_105041073.1">
    <property type="nucleotide sequence ID" value="NZ_PPSL01000007.1"/>
</dbReference>
<gene>
    <name evidence="9" type="primary">recF</name>
    <name evidence="12" type="ORF">CJD36_020490</name>
</gene>
<evidence type="ECO:0000256" key="1">
    <source>
        <dbReference type="ARBA" id="ARBA00004496"/>
    </source>
</evidence>
<keyword evidence="9 10" id="KW-0227">DNA damage</keyword>
<dbReference type="HAMAP" id="MF_00365">
    <property type="entry name" value="RecF"/>
    <property type="match status" value="1"/>
</dbReference>
<dbReference type="Proteomes" id="UP000239872">
    <property type="component" value="Unassembled WGS sequence"/>
</dbReference>
<evidence type="ECO:0000259" key="11">
    <source>
        <dbReference type="Pfam" id="PF02463"/>
    </source>
</evidence>
<dbReference type="AlphaFoldDB" id="A0A2S7SR12"/>
<keyword evidence="7 9" id="KW-0067">ATP-binding</keyword>
<keyword evidence="4 9" id="KW-0963">Cytoplasm</keyword>
<name>A0A2S7SR12_9BACT</name>
<evidence type="ECO:0000256" key="9">
    <source>
        <dbReference type="HAMAP-Rule" id="MF_00365"/>
    </source>
</evidence>
<dbReference type="PROSITE" id="PS00617">
    <property type="entry name" value="RECF_1"/>
    <property type="match status" value="1"/>
</dbReference>
<dbReference type="GO" id="GO:0000731">
    <property type="term" value="P:DNA synthesis involved in DNA repair"/>
    <property type="evidence" value="ECO:0007669"/>
    <property type="project" value="TreeGrafter"/>
</dbReference>
<dbReference type="EMBL" id="PPSL01000007">
    <property type="protein sequence ID" value="PQJ09168.1"/>
    <property type="molecule type" value="Genomic_DNA"/>
</dbReference>
<dbReference type="Gene3D" id="3.40.50.300">
    <property type="entry name" value="P-loop containing nucleotide triphosphate hydrolases"/>
    <property type="match status" value="1"/>
</dbReference>
<dbReference type="InterPro" id="IPR042174">
    <property type="entry name" value="RecF_2"/>
</dbReference>
<dbReference type="InterPro" id="IPR027417">
    <property type="entry name" value="P-loop_NTPase"/>
</dbReference>
<dbReference type="Gene3D" id="1.20.1050.90">
    <property type="entry name" value="RecF/RecN/SMC, N-terminal domain"/>
    <property type="match status" value="1"/>
</dbReference>
<dbReference type="InterPro" id="IPR001238">
    <property type="entry name" value="DNA-binding_RecF"/>
</dbReference>
<dbReference type="GO" id="GO:0003697">
    <property type="term" value="F:single-stranded DNA binding"/>
    <property type="evidence" value="ECO:0007669"/>
    <property type="project" value="UniProtKB-UniRule"/>
</dbReference>
<dbReference type="OrthoDB" id="9803889at2"/>
<proteinExistence type="inferred from homology"/>
<evidence type="ECO:0000256" key="7">
    <source>
        <dbReference type="ARBA" id="ARBA00022840"/>
    </source>
</evidence>
<dbReference type="GO" id="GO:0005737">
    <property type="term" value="C:cytoplasm"/>
    <property type="evidence" value="ECO:0007669"/>
    <property type="project" value="UniProtKB-SubCell"/>
</dbReference>
<dbReference type="PANTHER" id="PTHR32182:SF0">
    <property type="entry name" value="DNA REPLICATION AND REPAIR PROTEIN RECF"/>
    <property type="match status" value="1"/>
</dbReference>
<evidence type="ECO:0000256" key="3">
    <source>
        <dbReference type="ARBA" id="ARBA00020170"/>
    </source>
</evidence>
<feature type="binding site" evidence="9">
    <location>
        <begin position="59"/>
        <end position="66"/>
    </location>
    <ligand>
        <name>ATP</name>
        <dbReference type="ChEBI" id="CHEBI:30616"/>
    </ligand>
</feature>
<dbReference type="GO" id="GO:0006260">
    <property type="term" value="P:DNA replication"/>
    <property type="evidence" value="ECO:0007669"/>
    <property type="project" value="UniProtKB-UniRule"/>
</dbReference>
<accession>A0A2S7SR12</accession>
<comment type="similarity">
    <text evidence="2 9 10">Belongs to the RecF family.</text>
</comment>
<keyword evidence="5 9" id="KW-0235">DNA replication</keyword>
<dbReference type="SUPFAM" id="SSF52540">
    <property type="entry name" value="P-loop containing nucleoside triphosphate hydrolases"/>
    <property type="match status" value="1"/>
</dbReference>
<dbReference type="GO" id="GO:0009432">
    <property type="term" value="P:SOS response"/>
    <property type="evidence" value="ECO:0007669"/>
    <property type="project" value="UniProtKB-UniRule"/>
</dbReference>
<reference evidence="12 13" key="1">
    <citation type="submission" date="2018-01" db="EMBL/GenBank/DDBJ databases">
        <title>A novel member of the phylum Bacteroidetes isolated from glacier ice.</title>
        <authorList>
            <person name="Liu Q."/>
            <person name="Xin Y.-H."/>
        </authorList>
    </citation>
    <scope>NUCLEOTIDE SEQUENCE [LARGE SCALE GENOMIC DNA]</scope>
    <source>
        <strain evidence="12 13">RB1R16</strain>
    </source>
</reference>
<sequence length="386" mass="44484">MIVVGDVANKYCAIPITFAKYYLQPLTNNLRLNKIQLIQYRNYSSSVFEFAAPVTCITGANGSGKTNLLDAVYYLCYTKSYFSAYQQNSVQMGLDGFRVTGKFEHGADLETISCKWKAAKKEVFKNEVAYEKFTDHIGRYSAVMIAPDDTELINGGSEPRRRWVDSILGQVDKEYLERLMHYQRILLQRNAWLKLQAFKSTTDYSELDFYNEQLAADATYIHRQRSKFLIDFMPLLNEFYHRLSGGAEIIQVSYTADLNNKSMEEWLVNGLDQDLRLQRTLRGIHKDDWEFSLNGMILKQFGSQGQKKSFLFALKLGQYAYLSKVLGHLPILLLDDIFEKLDQSRMEALLSIIRDKTFGQVILTDTHPERIRQAFGPEAEIGFIHL</sequence>
<dbReference type="GO" id="GO:0005524">
    <property type="term" value="F:ATP binding"/>
    <property type="evidence" value="ECO:0007669"/>
    <property type="project" value="UniProtKB-UniRule"/>
</dbReference>
<evidence type="ECO:0000256" key="2">
    <source>
        <dbReference type="ARBA" id="ARBA00008016"/>
    </source>
</evidence>
<dbReference type="GO" id="GO:0006302">
    <property type="term" value="P:double-strand break repair"/>
    <property type="evidence" value="ECO:0007669"/>
    <property type="project" value="TreeGrafter"/>
</dbReference>
<organism evidence="12 13">
    <name type="scientific">Flavipsychrobacter stenotrophus</name>
    <dbReference type="NCBI Taxonomy" id="2077091"/>
    <lineage>
        <taxon>Bacteria</taxon>
        <taxon>Pseudomonadati</taxon>
        <taxon>Bacteroidota</taxon>
        <taxon>Chitinophagia</taxon>
        <taxon>Chitinophagales</taxon>
        <taxon>Chitinophagaceae</taxon>
        <taxon>Flavipsychrobacter</taxon>
    </lineage>
</organism>
<evidence type="ECO:0000256" key="8">
    <source>
        <dbReference type="ARBA" id="ARBA00023125"/>
    </source>
</evidence>
<keyword evidence="6 9" id="KW-0547">Nucleotide-binding</keyword>
<dbReference type="NCBIfam" id="TIGR00611">
    <property type="entry name" value="recf"/>
    <property type="match status" value="1"/>
</dbReference>
<evidence type="ECO:0000256" key="6">
    <source>
        <dbReference type="ARBA" id="ARBA00022741"/>
    </source>
</evidence>